<feature type="domain" description="PKD" evidence="1">
    <location>
        <begin position="121"/>
        <end position="184"/>
    </location>
</feature>
<proteinExistence type="predicted"/>
<feature type="non-terminal residue" evidence="2">
    <location>
        <position position="387"/>
    </location>
</feature>
<reference evidence="2 3" key="1">
    <citation type="submission" date="2019-07" db="EMBL/GenBank/DDBJ databases">
        <title>Deinococcus detaillus sp. nov., isolated from humus soil in Antarctica.</title>
        <authorList>
            <person name="Zhang K."/>
        </authorList>
    </citation>
    <scope>NUCLEOTIDE SEQUENCE [LARGE SCALE GENOMIC DNA]</scope>
    <source>
        <strain evidence="2 3">H1</strain>
    </source>
</reference>
<dbReference type="AlphaFoldDB" id="A0A553UDY3"/>
<protein>
    <submittedName>
        <fullName evidence="2">PKD domain-containing protein</fullName>
    </submittedName>
</protein>
<dbReference type="OrthoDB" id="50966at2"/>
<sequence>MSVPGSAPVSAALTVSVPAATLTSTTDALSVTAVVSGLQESLTYRLTWGDGSNTDLTGKVTDTLTHTYAKPGVYVLELSTPGAPSVTATVTLTLPGVTLSVTPARGSTDTTFSAVLGQLVPTLTYTLDWGDGVNEPVTGVRTFTRTHQYAKPGTFSILVKYADAPPVQQTVTVNVPTPVLSATNLNLNATLRLSRLSPAATYRVQWGDGQEQPLVAQTSDAVVLHTYSAPGTYTITVTPALGDPSSVTLNVKYVSVDAPVLTLTPITASVYDVIKADFSALIPALSYTLDWGDGQREVITGLTVGTRVHTYTVAGSYTVSLKAPESPAAIKTVTVTQPLATLTATSTALQGQATLTGLVKALTYQLDWGDGTPAVDITGVETQTLSH</sequence>
<dbReference type="SUPFAM" id="SSF49299">
    <property type="entry name" value="PKD domain"/>
    <property type="match status" value="3"/>
</dbReference>
<feature type="domain" description="PKD" evidence="1">
    <location>
        <begin position="14"/>
        <end position="94"/>
    </location>
</feature>
<dbReference type="Proteomes" id="UP000316092">
    <property type="component" value="Unassembled WGS sequence"/>
</dbReference>
<dbReference type="InterPro" id="IPR000601">
    <property type="entry name" value="PKD_dom"/>
</dbReference>
<evidence type="ECO:0000313" key="2">
    <source>
        <dbReference type="EMBL" id="TSA78408.1"/>
    </source>
</evidence>
<dbReference type="InterPro" id="IPR013783">
    <property type="entry name" value="Ig-like_fold"/>
</dbReference>
<feature type="domain" description="PKD" evidence="1">
    <location>
        <begin position="283"/>
        <end position="336"/>
    </location>
</feature>
<keyword evidence="3" id="KW-1185">Reference proteome</keyword>
<accession>A0A553UDY3</accession>
<feature type="domain" description="PKD" evidence="1">
    <location>
        <begin position="197"/>
        <end position="238"/>
    </location>
</feature>
<organism evidence="2 3">
    <name type="scientific">Deinococcus detaillensis</name>
    <dbReference type="NCBI Taxonomy" id="2592048"/>
    <lineage>
        <taxon>Bacteria</taxon>
        <taxon>Thermotogati</taxon>
        <taxon>Deinococcota</taxon>
        <taxon>Deinococci</taxon>
        <taxon>Deinococcales</taxon>
        <taxon>Deinococcaceae</taxon>
        <taxon>Deinococcus</taxon>
    </lineage>
</organism>
<dbReference type="Pfam" id="PF00801">
    <property type="entry name" value="PKD"/>
    <property type="match status" value="1"/>
</dbReference>
<dbReference type="PROSITE" id="PS50093">
    <property type="entry name" value="PKD"/>
    <property type="match status" value="4"/>
</dbReference>
<gene>
    <name evidence="2" type="ORF">FNU79_18970</name>
</gene>
<evidence type="ECO:0000313" key="3">
    <source>
        <dbReference type="Proteomes" id="UP000316092"/>
    </source>
</evidence>
<comment type="caution">
    <text evidence="2">The sequence shown here is derived from an EMBL/GenBank/DDBJ whole genome shotgun (WGS) entry which is preliminary data.</text>
</comment>
<dbReference type="EMBL" id="VKDB01000087">
    <property type="protein sequence ID" value="TSA78408.1"/>
    <property type="molecule type" value="Genomic_DNA"/>
</dbReference>
<evidence type="ECO:0000259" key="1">
    <source>
        <dbReference type="PROSITE" id="PS50093"/>
    </source>
</evidence>
<dbReference type="Gene3D" id="2.60.40.10">
    <property type="entry name" value="Immunoglobulins"/>
    <property type="match status" value="2"/>
</dbReference>
<name>A0A553UDY3_9DEIO</name>
<dbReference type="InterPro" id="IPR035986">
    <property type="entry name" value="PKD_dom_sf"/>
</dbReference>